<dbReference type="AlphaFoldDB" id="G2YPX0"/>
<dbReference type="Proteomes" id="UP000008177">
    <property type="component" value="Unplaced contigs"/>
</dbReference>
<proteinExistence type="predicted"/>
<sequence length="51" mass="5628">MGAESKIMLEADWRDIPCGTCRKISSTLPAKPVPVQSSEKRETTELYSSSL</sequence>
<evidence type="ECO:0000313" key="2">
    <source>
        <dbReference type="EMBL" id="CCD53668.1"/>
    </source>
</evidence>
<evidence type="ECO:0000313" key="3">
    <source>
        <dbReference type="Proteomes" id="UP000008177"/>
    </source>
</evidence>
<organism evidence="2 3">
    <name type="scientific">Botryotinia fuckeliana (strain T4)</name>
    <name type="common">Noble rot fungus</name>
    <name type="synonym">Botrytis cinerea</name>
    <dbReference type="NCBI Taxonomy" id="999810"/>
    <lineage>
        <taxon>Eukaryota</taxon>
        <taxon>Fungi</taxon>
        <taxon>Dikarya</taxon>
        <taxon>Ascomycota</taxon>
        <taxon>Pezizomycotina</taxon>
        <taxon>Leotiomycetes</taxon>
        <taxon>Helotiales</taxon>
        <taxon>Sclerotiniaceae</taxon>
        <taxon>Botrytis</taxon>
    </lineage>
</organism>
<reference evidence="3" key="1">
    <citation type="journal article" date="2011" name="PLoS Genet.">
        <title>Genomic analysis of the necrotrophic fungal pathogens Sclerotinia sclerotiorum and Botrytis cinerea.</title>
        <authorList>
            <person name="Amselem J."/>
            <person name="Cuomo C.A."/>
            <person name="van Kan J.A."/>
            <person name="Viaud M."/>
            <person name="Benito E.P."/>
            <person name="Couloux A."/>
            <person name="Coutinho P.M."/>
            <person name="de Vries R.P."/>
            <person name="Dyer P.S."/>
            <person name="Fillinger S."/>
            <person name="Fournier E."/>
            <person name="Gout L."/>
            <person name="Hahn M."/>
            <person name="Kohn L."/>
            <person name="Lapalu N."/>
            <person name="Plummer K.M."/>
            <person name="Pradier J.M."/>
            <person name="Quevillon E."/>
            <person name="Sharon A."/>
            <person name="Simon A."/>
            <person name="ten Have A."/>
            <person name="Tudzynski B."/>
            <person name="Tudzynski P."/>
            <person name="Wincker P."/>
            <person name="Andrew M."/>
            <person name="Anthouard V."/>
            <person name="Beever R.E."/>
            <person name="Beffa R."/>
            <person name="Benoit I."/>
            <person name="Bouzid O."/>
            <person name="Brault B."/>
            <person name="Chen Z."/>
            <person name="Choquer M."/>
            <person name="Collemare J."/>
            <person name="Cotton P."/>
            <person name="Danchin E.G."/>
            <person name="Da Silva C."/>
            <person name="Gautier A."/>
            <person name="Giraud C."/>
            <person name="Giraud T."/>
            <person name="Gonzalez C."/>
            <person name="Grossetete S."/>
            <person name="Guldener U."/>
            <person name="Henrissat B."/>
            <person name="Howlett B.J."/>
            <person name="Kodira C."/>
            <person name="Kretschmer M."/>
            <person name="Lappartient A."/>
            <person name="Leroch M."/>
            <person name="Levis C."/>
            <person name="Mauceli E."/>
            <person name="Neuveglise C."/>
            <person name="Oeser B."/>
            <person name="Pearson M."/>
            <person name="Poulain J."/>
            <person name="Poussereau N."/>
            <person name="Quesneville H."/>
            <person name="Rascle C."/>
            <person name="Schumacher J."/>
            <person name="Segurens B."/>
            <person name="Sexton A."/>
            <person name="Silva E."/>
            <person name="Sirven C."/>
            <person name="Soanes D.M."/>
            <person name="Talbot N.J."/>
            <person name="Templeton M."/>
            <person name="Yandava C."/>
            <person name="Yarden O."/>
            <person name="Zeng Q."/>
            <person name="Rollins J.A."/>
            <person name="Lebrun M.H."/>
            <person name="Dickman M."/>
        </authorList>
    </citation>
    <scope>NUCLEOTIDE SEQUENCE [LARGE SCALE GENOMIC DNA]</scope>
    <source>
        <strain evidence="3">T4</strain>
    </source>
</reference>
<dbReference type="InParanoid" id="G2YPX0"/>
<protein>
    <submittedName>
        <fullName evidence="2">Uncharacterized protein</fullName>
    </submittedName>
</protein>
<feature type="region of interest" description="Disordered" evidence="1">
    <location>
        <begin position="30"/>
        <end position="51"/>
    </location>
</feature>
<dbReference type="EMBL" id="FQ790347">
    <property type="protein sequence ID" value="CCD53668.1"/>
    <property type="molecule type" value="Genomic_DNA"/>
</dbReference>
<evidence type="ECO:0000256" key="1">
    <source>
        <dbReference type="SAM" id="MobiDB-lite"/>
    </source>
</evidence>
<dbReference type="HOGENOM" id="CLU_3106123_0_0_1"/>
<name>G2YPX0_BOTF4</name>
<gene>
    <name evidence="2" type="ORF">BofuT4_uP137130.1</name>
</gene>
<accession>G2YPX0</accession>